<name>A0AAN7C9P1_9PEZI</name>
<dbReference type="Proteomes" id="UP001303760">
    <property type="component" value="Unassembled WGS sequence"/>
</dbReference>
<dbReference type="EMBL" id="MU860142">
    <property type="protein sequence ID" value="KAK4237367.1"/>
    <property type="molecule type" value="Genomic_DNA"/>
</dbReference>
<proteinExistence type="predicted"/>
<reference evidence="2" key="1">
    <citation type="journal article" date="2023" name="Mol. Phylogenet. Evol.">
        <title>Genome-scale phylogeny and comparative genomics of the fungal order Sordariales.</title>
        <authorList>
            <person name="Hensen N."/>
            <person name="Bonometti L."/>
            <person name="Westerberg I."/>
            <person name="Brannstrom I.O."/>
            <person name="Guillou S."/>
            <person name="Cros-Aarteil S."/>
            <person name="Calhoun S."/>
            <person name="Haridas S."/>
            <person name="Kuo A."/>
            <person name="Mondo S."/>
            <person name="Pangilinan J."/>
            <person name="Riley R."/>
            <person name="LaButti K."/>
            <person name="Andreopoulos B."/>
            <person name="Lipzen A."/>
            <person name="Chen C."/>
            <person name="Yan M."/>
            <person name="Daum C."/>
            <person name="Ng V."/>
            <person name="Clum A."/>
            <person name="Steindorff A."/>
            <person name="Ohm R.A."/>
            <person name="Martin F."/>
            <person name="Silar P."/>
            <person name="Natvig D.O."/>
            <person name="Lalanne C."/>
            <person name="Gautier V."/>
            <person name="Ament-Velasquez S.L."/>
            <person name="Kruys A."/>
            <person name="Hutchinson M.I."/>
            <person name="Powell A.J."/>
            <person name="Barry K."/>
            <person name="Miller A.N."/>
            <person name="Grigoriev I.V."/>
            <person name="Debuchy R."/>
            <person name="Gladieux P."/>
            <person name="Hiltunen Thoren M."/>
            <person name="Johannesson H."/>
        </authorList>
    </citation>
    <scope>NUCLEOTIDE SEQUENCE</scope>
    <source>
        <strain evidence="2">CBS 532.94</strain>
    </source>
</reference>
<feature type="compositionally biased region" description="Low complexity" evidence="1">
    <location>
        <begin position="98"/>
        <end position="111"/>
    </location>
</feature>
<reference evidence="2" key="2">
    <citation type="submission" date="2023-05" db="EMBL/GenBank/DDBJ databases">
        <authorList>
            <consortium name="Lawrence Berkeley National Laboratory"/>
            <person name="Steindorff A."/>
            <person name="Hensen N."/>
            <person name="Bonometti L."/>
            <person name="Westerberg I."/>
            <person name="Brannstrom I.O."/>
            <person name="Guillou S."/>
            <person name="Cros-Aarteil S."/>
            <person name="Calhoun S."/>
            <person name="Haridas S."/>
            <person name="Kuo A."/>
            <person name="Mondo S."/>
            <person name="Pangilinan J."/>
            <person name="Riley R."/>
            <person name="Labutti K."/>
            <person name="Andreopoulos B."/>
            <person name="Lipzen A."/>
            <person name="Chen C."/>
            <person name="Yanf M."/>
            <person name="Daum C."/>
            <person name="Ng V."/>
            <person name="Clum A."/>
            <person name="Ohm R."/>
            <person name="Martin F."/>
            <person name="Silar P."/>
            <person name="Natvig D."/>
            <person name="Lalanne C."/>
            <person name="Gautier V."/>
            <person name="Ament-Velasquez S.L."/>
            <person name="Kruys A."/>
            <person name="Hutchinson M.I."/>
            <person name="Powell A.J."/>
            <person name="Barry K."/>
            <person name="Miller A.N."/>
            <person name="Grigoriev I.V."/>
            <person name="Debuchy R."/>
            <person name="Gladieux P."/>
            <person name="Thoren M.H."/>
            <person name="Johannesson H."/>
        </authorList>
    </citation>
    <scope>NUCLEOTIDE SEQUENCE</scope>
    <source>
        <strain evidence="2">CBS 532.94</strain>
    </source>
</reference>
<evidence type="ECO:0000313" key="3">
    <source>
        <dbReference type="Proteomes" id="UP001303760"/>
    </source>
</evidence>
<evidence type="ECO:0000313" key="2">
    <source>
        <dbReference type="EMBL" id="KAK4237367.1"/>
    </source>
</evidence>
<keyword evidence="3" id="KW-1185">Reference proteome</keyword>
<gene>
    <name evidence="2" type="ORF">C8A03DRAFT_34697</name>
</gene>
<evidence type="ECO:0000256" key="1">
    <source>
        <dbReference type="SAM" id="MobiDB-lite"/>
    </source>
</evidence>
<feature type="region of interest" description="Disordered" evidence="1">
    <location>
        <begin position="95"/>
        <end position="129"/>
    </location>
</feature>
<comment type="caution">
    <text evidence="2">The sequence shown here is derived from an EMBL/GenBank/DDBJ whole genome shotgun (WGS) entry which is preliminary data.</text>
</comment>
<dbReference type="AlphaFoldDB" id="A0AAN7C9P1"/>
<accession>A0AAN7C9P1</accession>
<sequence length="129" mass="14157">MSLTNGLYNIMAPKKPAPPPYNKAAKLVMTVEVETVQLRDEESVVVRDVFTGYVEEVFPRVEVIWFTPIFFVMIVVAVDEDEQVEKLEGILEEEEVEVGSPVGSSSLSEQSTASPASGAELYGTPGRFS</sequence>
<protein>
    <submittedName>
        <fullName evidence="2">Uncharacterized protein</fullName>
    </submittedName>
</protein>
<organism evidence="2 3">
    <name type="scientific">Achaetomium macrosporum</name>
    <dbReference type="NCBI Taxonomy" id="79813"/>
    <lineage>
        <taxon>Eukaryota</taxon>
        <taxon>Fungi</taxon>
        <taxon>Dikarya</taxon>
        <taxon>Ascomycota</taxon>
        <taxon>Pezizomycotina</taxon>
        <taxon>Sordariomycetes</taxon>
        <taxon>Sordariomycetidae</taxon>
        <taxon>Sordariales</taxon>
        <taxon>Chaetomiaceae</taxon>
        <taxon>Achaetomium</taxon>
    </lineage>
</organism>